<feature type="domain" description="Armadillo-like repeats" evidence="1">
    <location>
        <begin position="1"/>
        <end position="67"/>
    </location>
</feature>
<protein>
    <recommendedName>
        <fullName evidence="1">Armadillo-like repeats domain-containing protein</fullName>
    </recommendedName>
</protein>
<dbReference type="EMBL" id="BT095184">
    <property type="protein sequence ID" value="ACU19456.1"/>
    <property type="molecule type" value="mRNA"/>
</dbReference>
<sequence length="104" mass="11641">MVADLIQLRKASMLNDSQVAEILNEISRRIVRDKGPIVMDKSGYTEKGFKRKIAVQALFGKVFYLSELPEFCSRDSSLVVKEIFGVTDEDADKLKSTQSLKLAA</sequence>
<dbReference type="AlphaFoldDB" id="C6TCA4"/>
<proteinExistence type="evidence at transcript level"/>
<accession>C6TCA4</accession>
<name>C6TCA4_SOYBN</name>
<dbReference type="PANTHER" id="PTHR36793:SF1">
    <property type="entry name" value="RIBOSOMAL RNA SMALL SUBUNIT METHYLTRANSFERASE J"/>
    <property type="match status" value="1"/>
</dbReference>
<dbReference type="Pfam" id="PF22915">
    <property type="entry name" value="ARMH5"/>
    <property type="match status" value="1"/>
</dbReference>
<evidence type="ECO:0000313" key="2">
    <source>
        <dbReference type="EMBL" id="ACU19456.1"/>
    </source>
</evidence>
<dbReference type="InterPro" id="IPR055241">
    <property type="entry name" value="Armadillo_rpt_dom"/>
</dbReference>
<dbReference type="PANTHER" id="PTHR36793">
    <property type="entry name" value="RIBOSOMAL RNA SMALL SUBUNIT METHYLTRANSFERASE J"/>
    <property type="match status" value="1"/>
</dbReference>
<evidence type="ECO:0000259" key="1">
    <source>
        <dbReference type="Pfam" id="PF22915"/>
    </source>
</evidence>
<dbReference type="ExpressionAtlas" id="C6TCA4">
    <property type="expression patterns" value="baseline and differential"/>
</dbReference>
<reference evidence="2" key="1">
    <citation type="submission" date="2009-08" db="EMBL/GenBank/DDBJ databases">
        <authorList>
            <person name="Cheung F."/>
            <person name="Xiao Y."/>
            <person name="Chan A."/>
            <person name="Moskal W."/>
            <person name="Town C.D."/>
        </authorList>
    </citation>
    <scope>NUCLEOTIDE SEQUENCE</scope>
</reference>
<organism evidence="2">
    <name type="scientific">Glycine max</name>
    <name type="common">Soybean</name>
    <name type="synonym">Glycine hispida</name>
    <dbReference type="NCBI Taxonomy" id="3847"/>
    <lineage>
        <taxon>Eukaryota</taxon>
        <taxon>Viridiplantae</taxon>
        <taxon>Streptophyta</taxon>
        <taxon>Embryophyta</taxon>
        <taxon>Tracheophyta</taxon>
        <taxon>Spermatophyta</taxon>
        <taxon>Magnoliopsida</taxon>
        <taxon>eudicotyledons</taxon>
        <taxon>Gunneridae</taxon>
        <taxon>Pentapetalae</taxon>
        <taxon>rosids</taxon>
        <taxon>fabids</taxon>
        <taxon>Fabales</taxon>
        <taxon>Fabaceae</taxon>
        <taxon>Papilionoideae</taxon>
        <taxon>50 kb inversion clade</taxon>
        <taxon>NPAAA clade</taxon>
        <taxon>indigoferoid/millettioid clade</taxon>
        <taxon>Phaseoleae</taxon>
        <taxon>Glycine</taxon>
        <taxon>Glycine subgen. Soja</taxon>
    </lineage>
</organism>